<dbReference type="RefSeq" id="WP_036507145.1">
    <property type="nucleotide sequence ID" value="NZ_AONB01000001.1"/>
</dbReference>
<proteinExistence type="predicted"/>
<protein>
    <submittedName>
        <fullName evidence="2">Putative membrane protein</fullName>
    </submittedName>
</protein>
<organism evidence="2 3">
    <name type="scientific">Nitrincola nitratireducens</name>
    <dbReference type="NCBI Taxonomy" id="1229521"/>
    <lineage>
        <taxon>Bacteria</taxon>
        <taxon>Pseudomonadati</taxon>
        <taxon>Pseudomonadota</taxon>
        <taxon>Gammaproteobacteria</taxon>
        <taxon>Oceanospirillales</taxon>
        <taxon>Oceanospirillaceae</taxon>
        <taxon>Nitrincola</taxon>
    </lineage>
</organism>
<sequence>MTLAQKANISHKVTLITYASLLLLFTLWYLWLAPAKSDHPWVIWLVHVLPLLAFSPKLIRGHARAHAWFCFVLLFYFLGSVLATLMPLTRWLGLIESILLCILFTSSMMFARWQSQLDRGLV</sequence>
<dbReference type="Proteomes" id="UP000019464">
    <property type="component" value="Unassembled WGS sequence"/>
</dbReference>
<feature type="transmembrane region" description="Helical" evidence="1">
    <location>
        <begin position="91"/>
        <end position="111"/>
    </location>
</feature>
<evidence type="ECO:0000313" key="2">
    <source>
        <dbReference type="EMBL" id="EXJ13147.1"/>
    </source>
</evidence>
<dbReference type="InterPro" id="IPR018643">
    <property type="entry name" value="DUF2069_membrane"/>
</dbReference>
<accession>W9VAR2</accession>
<dbReference type="STRING" id="1229521.D791_00500"/>
<dbReference type="AlphaFoldDB" id="W9VAR2"/>
<keyword evidence="1" id="KW-0472">Membrane</keyword>
<keyword evidence="1" id="KW-0812">Transmembrane</keyword>
<reference evidence="2 3" key="2">
    <citation type="journal article" date="2015" name="Syst. Appl. Microbiol.">
        <title>Nitrincola nitratireducens sp. nov. isolated from a haloalkaline crater lake.</title>
        <authorList>
            <person name="Singh A."/>
            <person name="Vaidya B."/>
            <person name="Tanuku N.R."/>
            <person name="Pinnaka A.K."/>
        </authorList>
    </citation>
    <scope>NUCLEOTIDE SEQUENCE [LARGE SCALE GENOMIC DNA]</scope>
    <source>
        <strain evidence="2 3">AK23</strain>
    </source>
</reference>
<dbReference type="EMBL" id="AONB01000001">
    <property type="protein sequence ID" value="EXJ13147.1"/>
    <property type="molecule type" value="Genomic_DNA"/>
</dbReference>
<keyword evidence="3" id="KW-1185">Reference proteome</keyword>
<dbReference type="OrthoDB" id="5738125at2"/>
<feature type="transmembrane region" description="Helical" evidence="1">
    <location>
        <begin position="12"/>
        <end position="29"/>
    </location>
</feature>
<evidence type="ECO:0000256" key="1">
    <source>
        <dbReference type="SAM" id="Phobius"/>
    </source>
</evidence>
<feature type="transmembrane region" description="Helical" evidence="1">
    <location>
        <begin position="41"/>
        <end position="59"/>
    </location>
</feature>
<dbReference type="Pfam" id="PF09842">
    <property type="entry name" value="DUF2069"/>
    <property type="match status" value="1"/>
</dbReference>
<comment type="caution">
    <text evidence="2">The sequence shown here is derived from an EMBL/GenBank/DDBJ whole genome shotgun (WGS) entry which is preliminary data.</text>
</comment>
<feature type="transmembrane region" description="Helical" evidence="1">
    <location>
        <begin position="66"/>
        <end position="85"/>
    </location>
</feature>
<name>W9VAR2_9GAMM</name>
<evidence type="ECO:0000313" key="3">
    <source>
        <dbReference type="Proteomes" id="UP000019464"/>
    </source>
</evidence>
<keyword evidence="1" id="KW-1133">Transmembrane helix</keyword>
<gene>
    <name evidence="2" type="ORF">D791_00500</name>
</gene>
<reference evidence="3" key="1">
    <citation type="submission" date="2012-11" db="EMBL/GenBank/DDBJ databases">
        <authorList>
            <person name="Singh A."/>
            <person name="Pinnaka A.K."/>
            <person name="Vaidya B."/>
        </authorList>
    </citation>
    <scope>NUCLEOTIDE SEQUENCE [LARGE SCALE GENOMIC DNA]</scope>
    <source>
        <strain evidence="3">AK23</strain>
    </source>
</reference>